<sequence length="2714" mass="302982">MTTQLQEHPENWLRPFLGTQFPNYAGSLDTLISQIGQRSDLPAEVIKGLAKTAGGNPDLLRHILQDHQVSSLQLVAQRICPLGLTNLSVNPASAFPKDDLVAFRSRLLAVEPTALLHGILDSDAFPADATTRADCQTVLKMMQTAGLDMSKDSVRGVLHDPEYMKTIPEQRHQQLADMIARLQRLQAVVFDPDDIVGLLEASYYSAVSIARSSEESFASAVAPHGIDQAAATRIHRQAGLVSRRNEQVWIQALRAKNEISLQSTENKADDGPVNLSTLFKDLIQSTDCSDCSSITSPAAYFVDFLHCLDKWPKDKEDKDKSLLGRLFDRRPDLGNLHLSCANTLVPLPYIDLVNEALESVVAHSQAIVTDVYDMDDSYDTDEVTEPRHVTYEVYQKTIQPQLFPLGTFPYNLAVDSIRAYFRAFGTTRYESMQKLQSPYRLAAVPLSESDQKLASEVLERFATAEYLDLQEEDYIAVTGEAVQTSQFLGISNKADYQRAIGLQPVNAYWGYKSTADMTSMNEGSKTGLVFIKDQFLPRSELSFDQLLELLRSPFLQGEIVIEMYNGVAKFTGLIDDMRLRRVHGDGTVGPLDEKICYQLQAFVRLRKKLGWAVHDTAVVLQAITTDGLISPAALNNLAAIKRLALEADVSAVELLPLWGDIDVYEPGSLYSTLFLSPKLSPANEILQADKKGQYLPNPPAKLSDNIAVVLAALHLPAAAYDAISKATDMKDVLTIGNLSMLYRISMFCKLIDIPTEKYPQFLSLGYTQHFASPIETLETVKEFMVLIQGGWTLDTLLLVTRAKAPVDPSAPMFSIDELVSATVKIIGMNTTKSTEEEDGGADQPRPALNPTTLSQTVRSFFSSMPDEILQYMLSGLLTIGNGLPIVSALAQLKKPDLTGQSFKGYFSPPVTGTYSFTAVEQKSKPTLFISGVSIDFSQTDSNTYKSQQPRRLLSGQAYEISWTGNPITNLQWDIGTTKPIAFNEIDLVDKTSVSTTTDALAKILQVDQLVETCVLSVDEVHYYQQHVAGFDFNKLARQNVQDLMIYTDLRPIQPPDGTEPAILTLRKWLLNPDDVGTLTRRLASLGDWSEAHIRQVLDANYPTIKDADIISILRDIRALSKLHSAIVLTANLRVPTLPPTLLYALTEPARKPKDNVDTAFNNAKEFRAAAQSKRSSTVRAANDLLRDRRRQALVTYLLQQDYIRVTHKLTDADSLYEYFLIDVQMGSGFKTSRLKQAISVAQLYLQRCMLGLEEPYGVPKTVIKREEWDLMMRYRLWEANRKAFLYPENWIDPTLRDDKSEQFAAMETSISRKKLTNESIEEAMSSYINSLSDVAHLEVQTYLWERRDQDGEGFDRNQGCIHLFARTVTTPSSYYYRRVDIMGPLDSPVVFWKAWTKIDVGIVAQETDSEGRKLPTPGVYLVPVLFQNRLFLFIPHFTLKAVKKQTTNHSKTFSEMADDPADPESGPEEQSWELTMGWSEFRNGKWSPKRVAQGALNIAGASETDAAYKKLLNSTDKAWAEKFPDIKSFQFSTRIRTAKPIFGKEDVQILTIDVDRWLGKQELSPDDVTGYKAYPLGRFELRGQRLILNDPDLAFVGQSTIPTDFMRLSWRVPTRGAFPNICCDRYGGELRALLAVKSRCPQGVVYTWQLSIDSIHYASPTGFVVHLSASDESLSLLGYPPVIPDPPDDNYYKAFFTVNLHNDVSPILLESESLGGGLRSICDTLSNLPKNLYGDAFGNQHGAVFHEQANPYALYTWETAVHAISLLMERLKSSGQQELALNIGRLAFDPSWEDKELGRVWRFPPFRDADTVNSTPLDPAPTWENKLGIMEWNMNPGVIHAAARGHPVAYMKRLAIKYMEILIDAGDDLFRLNSIESIPLALQRYVEASHIFGPVPIHMPQLQKRQSLTYNQLASAKLDPLSNATVDLELDFPFQSDPSTRGQSTEVNAISLAYIETGYFCIPSNAQVMALKSLIDDRMYKIRNNLDIDGNVQDRPLFEPPIDPGQLVRARAAGISPSTFANDSKGPIPKHRFMYLLQRAFQLAEELKSMDSLILTIRERKDAETLLKLTTSHRQTVQQLVLEGKKAEIKEALKAIDVLQETRRMHEQRLSYYLALTGDQGQTIPGPETAWRDIPQLIDRPTSDDLRMSSTEKLDMDCTESAVARMPAVSILENVAADLLIFPQATINAQPLGVGVSTELGTGIAARAVQAAAGILRATIQHTQDQAMIAGKKAGLVRQLQERRQQANQAGREIKLVDQQVLVQKLFIERLEAEMQAQKQESENIAQELEWFQSKYTNEQLYTWLENQYGAVYQDTYTIASQLAQKVQKAYRFEQPRDDTAYLNPVAGGYWDSSRDGLLSGTRLSLDLKRIEMAYLNGQPYDYEVEKTISLRQLHPLGLLKLRATGTIQFNLPETLFDMDYPGHYCRRIVSVSLRIPCVVGPYVSLNCTLTLQSNTYRISSDGDDYGNPNKDGAFRTDVIPITSIAVSSSHHDSGRFDFDSYSEKYRPFEGAGAISTWNLELPKQLRQFDYQTISDVVMQVRYTSLGGGQNLGNAATASLLKALKDSTVGPENSLPSAIVDVKCDFASQWYVFTEKMRQHKATEGSLTMSGLGGYLPFWASGFGKASAYSVSLLIMPAIQPAQFDLQKNLILTGPSGGVSWKSSETMGDCIMLQSDNVTQDLKAVANWTIKLASAPPPSYVFENAVLVLGYTLA</sequence>
<feature type="domain" description="ABC toxin N-terminal" evidence="4">
    <location>
        <begin position="1184"/>
        <end position="1307"/>
    </location>
</feature>
<dbReference type="Proteomes" id="UP000054516">
    <property type="component" value="Unassembled WGS sequence"/>
</dbReference>
<evidence type="ECO:0000313" key="5">
    <source>
        <dbReference type="EMBL" id="GAP91517.2"/>
    </source>
</evidence>
<proteinExistence type="predicted"/>
<feature type="domain" description="Neuraminidase-like" evidence="3">
    <location>
        <begin position="1337"/>
        <end position="1509"/>
    </location>
</feature>
<protein>
    <submittedName>
        <fullName evidence="5">Putative PA14 domain protein</fullName>
    </submittedName>
</protein>
<keyword evidence="6" id="KW-1185">Reference proteome</keyword>
<dbReference type="InterPro" id="IPR040840">
    <property type="entry name" value="TcA_TcB_BD"/>
</dbReference>
<dbReference type="Pfam" id="PF18276">
    <property type="entry name" value="TcA_TcB_BD"/>
    <property type="match status" value="1"/>
</dbReference>
<dbReference type="Pfam" id="PF20220">
    <property type="entry name" value="ABC_toxin_N"/>
    <property type="match status" value="1"/>
</dbReference>
<dbReference type="Pfam" id="PF18413">
    <property type="entry name" value="Neuraminidase"/>
    <property type="match status" value="1"/>
</dbReference>
<dbReference type="OMA" id="YRTKYTS"/>
<dbReference type="InterPro" id="IPR046839">
    <property type="entry name" value="ABC_toxin_N"/>
</dbReference>
<dbReference type="OrthoDB" id="4940706at2759"/>
<accession>A0A1W2TSK6</accession>
<evidence type="ECO:0000259" key="4">
    <source>
        <dbReference type="Pfam" id="PF20220"/>
    </source>
</evidence>
<dbReference type="InterPro" id="IPR041079">
    <property type="entry name" value="Neuraminidase-like"/>
</dbReference>
<dbReference type="STRING" id="77044.A0A1W2TSK6"/>
<organism evidence="5">
    <name type="scientific">Rosellinia necatrix</name>
    <name type="common">White root-rot fungus</name>
    <dbReference type="NCBI Taxonomy" id="77044"/>
    <lineage>
        <taxon>Eukaryota</taxon>
        <taxon>Fungi</taxon>
        <taxon>Dikarya</taxon>
        <taxon>Ascomycota</taxon>
        <taxon>Pezizomycotina</taxon>
        <taxon>Sordariomycetes</taxon>
        <taxon>Xylariomycetidae</taxon>
        <taxon>Xylariales</taxon>
        <taxon>Xylariaceae</taxon>
        <taxon>Rosellinia</taxon>
    </lineage>
</organism>
<name>A0A1W2TSK6_ROSNE</name>
<evidence type="ECO:0000259" key="3">
    <source>
        <dbReference type="Pfam" id="PF18413"/>
    </source>
</evidence>
<feature type="domain" description="Tc toxin complex TcA C-terminal TcB-binding" evidence="2">
    <location>
        <begin position="2259"/>
        <end position="2545"/>
    </location>
</feature>
<gene>
    <name evidence="5" type="ORF">SAMD00023353_3101270</name>
</gene>
<evidence type="ECO:0000313" key="6">
    <source>
        <dbReference type="Proteomes" id="UP000054516"/>
    </source>
</evidence>
<reference evidence="5" key="1">
    <citation type="submission" date="2016-03" db="EMBL/GenBank/DDBJ databases">
        <title>Draft genome sequence of Rosellinia necatrix.</title>
        <authorList>
            <person name="Kanematsu S."/>
        </authorList>
    </citation>
    <scope>NUCLEOTIDE SEQUENCE [LARGE SCALE GENOMIC DNA]</scope>
    <source>
        <strain evidence="5">W97</strain>
    </source>
</reference>
<evidence type="ECO:0000259" key="2">
    <source>
        <dbReference type="Pfam" id="PF18276"/>
    </source>
</evidence>
<dbReference type="EMBL" id="DF977476">
    <property type="protein sequence ID" value="GAP91517.2"/>
    <property type="molecule type" value="Genomic_DNA"/>
</dbReference>
<feature type="coiled-coil region" evidence="1">
    <location>
        <begin position="2082"/>
        <end position="2109"/>
    </location>
</feature>
<keyword evidence="1" id="KW-0175">Coiled coil</keyword>
<evidence type="ECO:0000256" key="1">
    <source>
        <dbReference type="SAM" id="Coils"/>
    </source>
</evidence>